<organism evidence="1">
    <name type="scientific">Brassica napus</name>
    <name type="common">Rape</name>
    <dbReference type="NCBI Taxonomy" id="3708"/>
    <lineage>
        <taxon>Eukaryota</taxon>
        <taxon>Viridiplantae</taxon>
        <taxon>Streptophyta</taxon>
        <taxon>Embryophyta</taxon>
        <taxon>Tracheophyta</taxon>
        <taxon>Spermatophyta</taxon>
        <taxon>Magnoliopsida</taxon>
        <taxon>eudicotyledons</taxon>
        <taxon>Gunneridae</taxon>
        <taxon>Pentapetalae</taxon>
        <taxon>rosids</taxon>
        <taxon>malvids</taxon>
        <taxon>Brassicales</taxon>
        <taxon>Brassicaceae</taxon>
        <taxon>Brassiceae</taxon>
        <taxon>Brassica</taxon>
    </lineage>
</organism>
<protein>
    <submittedName>
        <fullName evidence="1">(rape) hypothetical protein</fullName>
    </submittedName>
</protein>
<name>A0A816HZL6_BRANA</name>
<reference evidence="1" key="1">
    <citation type="submission" date="2021-01" db="EMBL/GenBank/DDBJ databases">
        <authorList>
            <consortium name="Genoscope - CEA"/>
            <person name="William W."/>
        </authorList>
    </citation>
    <scope>NUCLEOTIDE SEQUENCE</scope>
</reference>
<dbReference type="Proteomes" id="UP001295469">
    <property type="component" value="Chromosome C03"/>
</dbReference>
<dbReference type="AlphaFoldDB" id="A0A816HZL6"/>
<sequence>MGWMLTRRRRLPHFKSFSTRREDTTYWLMAGLHFD</sequence>
<dbReference type="Gramene" id="CDX80865">
    <property type="protein sequence ID" value="CDX80865"/>
    <property type="gene ID" value="GSBRNA2T00134262001"/>
</dbReference>
<accession>A0A816HZL6</accession>
<evidence type="ECO:0000313" key="1">
    <source>
        <dbReference type="EMBL" id="CAF1696270.1"/>
    </source>
</evidence>
<gene>
    <name evidence="1" type="ORF">DARMORV10_C03P01480.1</name>
</gene>
<proteinExistence type="predicted"/>
<dbReference type="EMBL" id="HG994367">
    <property type="protein sequence ID" value="CAF1696270.1"/>
    <property type="molecule type" value="Genomic_DNA"/>
</dbReference>